<protein>
    <submittedName>
        <fullName evidence="1">Uncharacterized protein</fullName>
    </submittedName>
</protein>
<dbReference type="OrthoDB" id="78698at2"/>
<sequence>MNIKGHFLKILLLFILVGSVVNAGYFKEKNKIYFIDTVEDSEKKEVVKNIDFRTFKIFEENDNFAKDKDNVYYKNKKLENIDVNSFQIENSFIAKDKDNVFYIANNEIIKIKGFSPEKSKVIVQFYVPTILINKDGIYTFDKYENGEITIKSIKPAGIDMNTLEVVDGENMTMLLYLKDKNNVYFINYKESEQKISDIDVENAEDVGNDNYNIDIEIKKLESADSGSFKIDSIYGKDKNNLYFLNKKITGVNPKTFKVIGSNKLIIKDDKGVYYLGREEVKKIQNADLNTFEEVSKEYYRDKNNVYYYDNYDGDVKRVKGVDAKTFEAIEGYALGRDKNAVYDKGKMIKGLDPVTFEDLNGNFYKDKNGVYYEGMLMKGIDSKSFEPFVNYTHVKDKNGIYSFYQKENEVVVEKVEISPEIDLKTLQPIENYSEYSKDKNNVYYHFKKIEGADIKTFEPEGYSIGKDKMGVYYETRKVNGVDVNSFEVLKNDFFKDKNNVYYKNKKLEIFKPKNFEVIDYSLVKQNEDLYYFTEDENNNTKFVPLESKNVDIDTFQILDEDYAKDKNNTYYKGKIFKEADVKTLDKHYNENDNGYKIRDKKKVYKIKELD</sequence>
<dbReference type="Proteomes" id="UP000321892">
    <property type="component" value="Chromosome"/>
</dbReference>
<evidence type="ECO:0000313" key="1">
    <source>
        <dbReference type="EMBL" id="BBM38191.1"/>
    </source>
</evidence>
<keyword evidence="2" id="KW-1185">Reference proteome</keyword>
<proteinExistence type="predicted"/>
<evidence type="ECO:0000313" key="2">
    <source>
        <dbReference type="Proteomes" id="UP000321892"/>
    </source>
</evidence>
<reference evidence="1 2" key="1">
    <citation type="submission" date="2019-07" db="EMBL/GenBank/DDBJ databases">
        <title>Complete Genome Sequence of Leptotrichia hofstadii Strain JCM16775.</title>
        <authorList>
            <person name="Watanabe S."/>
            <person name="Cui L."/>
        </authorList>
    </citation>
    <scope>NUCLEOTIDE SEQUENCE [LARGE SCALE GENOMIC DNA]</scope>
    <source>
        <strain evidence="1 2">JCM16775</strain>
    </source>
</reference>
<dbReference type="KEGG" id="lhf:JCM16775_0899"/>
<organism evidence="1 2">
    <name type="scientific">Leptotrichia hofstadii</name>
    <dbReference type="NCBI Taxonomy" id="157688"/>
    <lineage>
        <taxon>Bacteria</taxon>
        <taxon>Fusobacteriati</taxon>
        <taxon>Fusobacteriota</taxon>
        <taxon>Fusobacteriia</taxon>
        <taxon>Fusobacteriales</taxon>
        <taxon>Leptotrichiaceae</taxon>
        <taxon>Leptotrichia</taxon>
    </lineage>
</organism>
<name>A0A510JIH8_9FUSO</name>
<dbReference type="InterPro" id="IPR027375">
    <property type="entry name" value="DKNYY"/>
</dbReference>
<dbReference type="AlphaFoldDB" id="A0A510JIH8"/>
<dbReference type="Pfam" id="PF13644">
    <property type="entry name" value="DKNYY"/>
    <property type="match status" value="3"/>
</dbReference>
<dbReference type="RefSeq" id="WP_026746646.1">
    <property type="nucleotide sequence ID" value="NZ_AP019823.1"/>
</dbReference>
<gene>
    <name evidence="1" type="ORF">JCM16775_0899</name>
</gene>
<dbReference type="EMBL" id="AP019823">
    <property type="protein sequence ID" value="BBM38191.1"/>
    <property type="molecule type" value="Genomic_DNA"/>
</dbReference>
<accession>A0A510JIH8</accession>